<accession>A0A3B1A853</accession>
<dbReference type="Pfam" id="PF01476">
    <property type="entry name" value="LysM"/>
    <property type="match status" value="1"/>
</dbReference>
<name>A0A3B1A853_9ZZZZ</name>
<feature type="domain" description="LysM" evidence="1">
    <location>
        <begin position="35"/>
        <end position="62"/>
    </location>
</feature>
<dbReference type="Gene3D" id="3.10.350.10">
    <property type="entry name" value="LysM domain"/>
    <property type="match status" value="1"/>
</dbReference>
<gene>
    <name evidence="2" type="ORF">MNBD_GAMMA19-2039</name>
</gene>
<evidence type="ECO:0000313" key="2">
    <source>
        <dbReference type="EMBL" id="VAX01936.1"/>
    </source>
</evidence>
<dbReference type="InterPro" id="IPR018392">
    <property type="entry name" value="LysM"/>
</dbReference>
<feature type="non-terminal residue" evidence="2">
    <location>
        <position position="255"/>
    </location>
</feature>
<dbReference type="AlphaFoldDB" id="A0A3B1A853"/>
<evidence type="ECO:0000259" key="1">
    <source>
        <dbReference type="Pfam" id="PF01476"/>
    </source>
</evidence>
<proteinExistence type="predicted"/>
<sequence length="255" mass="28149">MSNSENLYYEYKIKNGDTFSGIIHSMFGHVPKDTRYAETVKFLLALNPQIKNPDRIRAGDMFRLGVLPPKPQTTAQIAKVKETIQSGQKKFITESVSQQDMDNFWALAWLEHNANYLTIPGGIAAGASGNLLSPGNVNLLNEVSDEYAKYKSGQITKSQYDYRRKRALDMFKANVGPFEKWMFGKNTTHETIRIARAGGIPATANIAKHADRLKSLAAVSKGGGIALMGVGLTSACMQIANTIDVKEKNEIFVET</sequence>
<dbReference type="InterPro" id="IPR036779">
    <property type="entry name" value="LysM_dom_sf"/>
</dbReference>
<protein>
    <recommendedName>
        <fullName evidence="1">LysM domain-containing protein</fullName>
    </recommendedName>
</protein>
<dbReference type="EMBL" id="UOFV01000279">
    <property type="protein sequence ID" value="VAX01936.1"/>
    <property type="molecule type" value="Genomic_DNA"/>
</dbReference>
<organism evidence="2">
    <name type="scientific">hydrothermal vent metagenome</name>
    <dbReference type="NCBI Taxonomy" id="652676"/>
    <lineage>
        <taxon>unclassified sequences</taxon>
        <taxon>metagenomes</taxon>
        <taxon>ecological metagenomes</taxon>
    </lineage>
</organism>
<reference evidence="2" key="1">
    <citation type="submission" date="2018-06" db="EMBL/GenBank/DDBJ databases">
        <authorList>
            <person name="Zhirakovskaya E."/>
        </authorList>
    </citation>
    <scope>NUCLEOTIDE SEQUENCE</scope>
</reference>